<evidence type="ECO:0000259" key="4">
    <source>
        <dbReference type="PROSITE" id="PS50053"/>
    </source>
</evidence>
<accession>A0A812PGN0</accession>
<dbReference type="InterPro" id="IPR002110">
    <property type="entry name" value="Ankyrin_rpt"/>
</dbReference>
<keyword evidence="2 3" id="KW-0040">ANK repeat</keyword>
<dbReference type="PROSITE" id="PS50088">
    <property type="entry name" value="ANK_REPEAT"/>
    <property type="match status" value="1"/>
</dbReference>
<organism evidence="5 6">
    <name type="scientific">Symbiodinium necroappetens</name>
    <dbReference type="NCBI Taxonomy" id="1628268"/>
    <lineage>
        <taxon>Eukaryota</taxon>
        <taxon>Sar</taxon>
        <taxon>Alveolata</taxon>
        <taxon>Dinophyceae</taxon>
        <taxon>Suessiales</taxon>
        <taxon>Symbiodiniaceae</taxon>
        <taxon>Symbiodinium</taxon>
    </lineage>
</organism>
<dbReference type="PROSITE" id="PS50053">
    <property type="entry name" value="UBIQUITIN_2"/>
    <property type="match status" value="2"/>
</dbReference>
<dbReference type="PROSITE" id="PS50297">
    <property type="entry name" value="ANK_REP_REGION"/>
    <property type="match status" value="1"/>
</dbReference>
<dbReference type="InterPro" id="IPR029071">
    <property type="entry name" value="Ubiquitin-like_domsf"/>
</dbReference>
<comment type="caution">
    <text evidence="5">The sequence shown here is derived from an EMBL/GenBank/DDBJ whole genome shotgun (WGS) entry which is preliminary data.</text>
</comment>
<dbReference type="Pfam" id="PF12796">
    <property type="entry name" value="Ank_2"/>
    <property type="match status" value="1"/>
</dbReference>
<dbReference type="PANTHER" id="PTHR24171">
    <property type="entry name" value="ANKYRIN REPEAT DOMAIN-CONTAINING PROTEIN 39-RELATED"/>
    <property type="match status" value="1"/>
</dbReference>
<sequence>MLRVWKASGEELVAISGKELKTVRVLKKQLQGYCGLPRFRQRLLLDGRNMEDDESVDFPTDRDLQLVMLGFVGTSEEQVDDMEAAISEDCVPEVEKCLQLPLDPNAGRFLSNSTRNVEIMQLLLEAEADPNGTATDEHWPPLCQAALQHELETARASIEAQTKAGATPLLVVTEGLRNYNGDNRLNRLLFGFQFAGVFLVSLRMLRVWKASGEELVAISGKELKTVRALKKQLQGYCGLPRFRQRLLLDGRNMEDDESVDFPTDRDLQLVMLGFVGTCDLQAEIRDAILKGRVEEVERLLQVPLDPNAGHLLLRGARNTTIEIMHLLLEAQADPNGNGSEQPPWTPLCQAVLQHQLAAVQCLLTAGACIERTGVLGTPLCLSALVPHSDVMSVLLESRANTEAQTDAGATPLLLATESLNPNASLDAATALVEAGAVVDSPDKSGRTPLWFACGRGHVRVVRLLLQAGARPSMRDSLGKTPFDAAHGRKHVRRLLSNAKWSRAQHVKARSRHWENWASEVASICIPDLW</sequence>
<dbReference type="InterPro" id="IPR000626">
    <property type="entry name" value="Ubiquitin-like_dom"/>
</dbReference>
<dbReference type="SMART" id="SM00213">
    <property type="entry name" value="UBQ"/>
    <property type="match status" value="2"/>
</dbReference>
<evidence type="ECO:0000313" key="6">
    <source>
        <dbReference type="Proteomes" id="UP000601435"/>
    </source>
</evidence>
<gene>
    <name evidence="5" type="primary">Ank1</name>
    <name evidence="5" type="ORF">SNEC2469_LOCUS8488</name>
</gene>
<dbReference type="Proteomes" id="UP000601435">
    <property type="component" value="Unassembled WGS sequence"/>
</dbReference>
<dbReference type="OrthoDB" id="446568at2759"/>
<dbReference type="InterPro" id="IPR036770">
    <property type="entry name" value="Ankyrin_rpt-contain_sf"/>
</dbReference>
<dbReference type="PANTHER" id="PTHR24171:SF8">
    <property type="entry name" value="BRCA1-ASSOCIATED RING DOMAIN PROTEIN 1"/>
    <property type="match status" value="1"/>
</dbReference>
<evidence type="ECO:0000256" key="3">
    <source>
        <dbReference type="PROSITE-ProRule" id="PRU00023"/>
    </source>
</evidence>
<protein>
    <submittedName>
        <fullName evidence="5">Ank1 protein</fullName>
    </submittedName>
</protein>
<dbReference type="EMBL" id="CAJNJA010013985">
    <property type="protein sequence ID" value="CAE7333388.1"/>
    <property type="molecule type" value="Genomic_DNA"/>
</dbReference>
<feature type="domain" description="Ubiquitin-like" evidence="4">
    <location>
        <begin position="1"/>
        <end position="56"/>
    </location>
</feature>
<proteinExistence type="predicted"/>
<dbReference type="Pfam" id="PF00240">
    <property type="entry name" value="ubiquitin"/>
    <property type="match status" value="2"/>
</dbReference>
<dbReference type="SMART" id="SM00248">
    <property type="entry name" value="ANK"/>
    <property type="match status" value="5"/>
</dbReference>
<feature type="repeat" description="ANK" evidence="3">
    <location>
        <begin position="444"/>
        <end position="476"/>
    </location>
</feature>
<evidence type="ECO:0000256" key="2">
    <source>
        <dbReference type="ARBA" id="ARBA00023043"/>
    </source>
</evidence>
<evidence type="ECO:0000313" key="5">
    <source>
        <dbReference type="EMBL" id="CAE7333388.1"/>
    </source>
</evidence>
<name>A0A812PGN0_9DINO</name>
<dbReference type="SUPFAM" id="SSF54236">
    <property type="entry name" value="Ubiquitin-like"/>
    <property type="match status" value="2"/>
</dbReference>
<dbReference type="SUPFAM" id="SSF48403">
    <property type="entry name" value="Ankyrin repeat"/>
    <property type="match status" value="2"/>
</dbReference>
<evidence type="ECO:0000256" key="1">
    <source>
        <dbReference type="ARBA" id="ARBA00022737"/>
    </source>
</evidence>
<dbReference type="AlphaFoldDB" id="A0A812PGN0"/>
<keyword evidence="1" id="KW-0677">Repeat</keyword>
<dbReference type="Gene3D" id="1.25.40.20">
    <property type="entry name" value="Ankyrin repeat-containing domain"/>
    <property type="match status" value="3"/>
</dbReference>
<feature type="domain" description="Ubiquitin-like" evidence="4">
    <location>
        <begin position="198"/>
        <end position="259"/>
    </location>
</feature>
<reference evidence="5" key="1">
    <citation type="submission" date="2021-02" db="EMBL/GenBank/DDBJ databases">
        <authorList>
            <person name="Dougan E. K."/>
            <person name="Rhodes N."/>
            <person name="Thang M."/>
            <person name="Chan C."/>
        </authorList>
    </citation>
    <scope>NUCLEOTIDE SEQUENCE</scope>
</reference>
<dbReference type="GO" id="GO:0085020">
    <property type="term" value="P:protein K6-linked ubiquitination"/>
    <property type="evidence" value="ECO:0007669"/>
    <property type="project" value="TreeGrafter"/>
</dbReference>
<keyword evidence="6" id="KW-1185">Reference proteome</keyword>
<dbReference type="GO" id="GO:0004842">
    <property type="term" value="F:ubiquitin-protein transferase activity"/>
    <property type="evidence" value="ECO:0007669"/>
    <property type="project" value="TreeGrafter"/>
</dbReference>
<dbReference type="CDD" id="cd17039">
    <property type="entry name" value="Ubl_ubiquitin_like"/>
    <property type="match status" value="2"/>
</dbReference>